<protein>
    <submittedName>
        <fullName evidence="1">Uncharacterized protein</fullName>
    </submittedName>
</protein>
<name>D4BKG8_9ENTR</name>
<organism evidence="1 2">
    <name type="scientific">Citrobacter youngae ATCC 29220</name>
    <dbReference type="NCBI Taxonomy" id="500640"/>
    <lineage>
        <taxon>Bacteria</taxon>
        <taxon>Pseudomonadati</taxon>
        <taxon>Pseudomonadota</taxon>
        <taxon>Gammaproteobacteria</taxon>
        <taxon>Enterobacterales</taxon>
        <taxon>Enterobacteriaceae</taxon>
        <taxon>Citrobacter</taxon>
        <taxon>Citrobacter freundii complex</taxon>
    </lineage>
</organism>
<accession>D4BKG8</accession>
<dbReference type="HOGENOM" id="CLU_1851586_0_0_6"/>
<comment type="caution">
    <text evidence="1">The sequence shown here is derived from an EMBL/GenBank/DDBJ whole genome shotgun (WGS) entry which is preliminary data.</text>
</comment>
<dbReference type="Proteomes" id="UP000003880">
    <property type="component" value="Unassembled WGS sequence"/>
</dbReference>
<sequence length="138" mass="15952">MRSTWGSNDILCNIDDKLVYYQADVALDKNLDKGTALYKSEVLFQATAQQIGHCLRFDLANFTARKCNGKTCYRINNGFFLNMEIFITLYHCHLHVVFIAAQLEQAYALRNEIPKIKKKLTCETQDCTIEVIFENSRM</sequence>
<dbReference type="AlphaFoldDB" id="D4BKG8"/>
<reference evidence="1 2" key="1">
    <citation type="submission" date="2010-02" db="EMBL/GenBank/DDBJ databases">
        <authorList>
            <person name="Weinstock G."/>
            <person name="Sodergren E."/>
            <person name="Clifton S."/>
            <person name="Fulton L."/>
            <person name="Fulton B."/>
            <person name="Courtney L."/>
            <person name="Fronick C."/>
            <person name="Harrison M."/>
            <person name="Strong C."/>
            <person name="Farmer C."/>
            <person name="Delahaunty K."/>
            <person name="Markovic C."/>
            <person name="Hall O."/>
            <person name="Minx P."/>
            <person name="Tomlinson C."/>
            <person name="Mitreva M."/>
            <person name="Nelson J."/>
            <person name="Hou S."/>
            <person name="Wollam A."/>
            <person name="Pepin K.H."/>
            <person name="Johnson M."/>
            <person name="Bhonagiri V."/>
            <person name="Zhang X."/>
            <person name="Suruliraj S."/>
            <person name="Warren W."/>
            <person name="Chinwalla A."/>
            <person name="Mardis E.R."/>
            <person name="Wilson R.K."/>
        </authorList>
    </citation>
    <scope>NUCLEOTIDE SEQUENCE [LARGE SCALE GENOMIC DNA]</scope>
    <source>
        <strain evidence="1 2">ATCC 29220</strain>
    </source>
</reference>
<gene>
    <name evidence="1" type="ORF">CIT292_11045</name>
</gene>
<evidence type="ECO:0000313" key="2">
    <source>
        <dbReference type="Proteomes" id="UP000003880"/>
    </source>
</evidence>
<dbReference type="EMBL" id="ABWL02000031">
    <property type="protein sequence ID" value="EFE05599.1"/>
    <property type="molecule type" value="Genomic_DNA"/>
</dbReference>
<evidence type="ECO:0000313" key="1">
    <source>
        <dbReference type="EMBL" id="EFE05599.1"/>
    </source>
</evidence>
<proteinExistence type="predicted"/>